<dbReference type="PANTHER" id="PTHR24346">
    <property type="entry name" value="MAP/MICROTUBULE AFFINITY-REGULATING KINASE"/>
    <property type="match status" value="1"/>
</dbReference>
<dbReference type="InterPro" id="IPR000719">
    <property type="entry name" value="Prot_kinase_dom"/>
</dbReference>
<dbReference type="Proteomes" id="UP000001542">
    <property type="component" value="Unassembled WGS sequence"/>
</dbReference>
<dbReference type="InterPro" id="IPR011009">
    <property type="entry name" value="Kinase-like_dom_sf"/>
</dbReference>
<dbReference type="FunFam" id="1.10.510.10:FF:000578">
    <property type="entry name" value="CAMK family protein kinase"/>
    <property type="match status" value="1"/>
</dbReference>
<dbReference type="GO" id="GO:0004674">
    <property type="term" value="F:protein serine/threonine kinase activity"/>
    <property type="evidence" value="ECO:0000318"/>
    <property type="project" value="GO_Central"/>
</dbReference>
<dbReference type="InterPro" id="IPR017441">
    <property type="entry name" value="Protein_kinase_ATP_BS"/>
</dbReference>
<comment type="similarity">
    <text evidence="7">Belongs to the protein kinase superfamily.</text>
</comment>
<keyword evidence="4 9" id="KW-0418">Kinase</keyword>
<dbReference type="eggNOG" id="KOG0583">
    <property type="taxonomic scope" value="Eukaryota"/>
</dbReference>
<dbReference type="PANTHER" id="PTHR24346:SF82">
    <property type="entry name" value="KP78A-RELATED"/>
    <property type="match status" value="1"/>
</dbReference>
<dbReference type="PROSITE" id="PS00107">
    <property type="entry name" value="PROTEIN_KINASE_ATP"/>
    <property type="match status" value="1"/>
</dbReference>
<dbReference type="Gene3D" id="1.10.510.10">
    <property type="entry name" value="Transferase(Phosphotransferase) domain 1"/>
    <property type="match status" value="1"/>
</dbReference>
<evidence type="ECO:0000256" key="6">
    <source>
        <dbReference type="PROSITE-ProRule" id="PRU10141"/>
    </source>
</evidence>
<reference evidence="9" key="1">
    <citation type="submission" date="2006-10" db="EMBL/GenBank/DDBJ databases">
        <authorList>
            <person name="Amadeo P."/>
            <person name="Zhao Q."/>
            <person name="Wortman J."/>
            <person name="Fraser-Liggett C."/>
            <person name="Carlton J."/>
        </authorList>
    </citation>
    <scope>NUCLEOTIDE SEQUENCE</scope>
    <source>
        <strain evidence="9">G3</strain>
    </source>
</reference>
<evidence type="ECO:0000256" key="3">
    <source>
        <dbReference type="ARBA" id="ARBA00022741"/>
    </source>
</evidence>
<dbReference type="SMR" id="A2FIP0"/>
<evidence type="ECO:0000256" key="4">
    <source>
        <dbReference type="ARBA" id="ARBA00022777"/>
    </source>
</evidence>
<feature type="binding site" evidence="6">
    <location>
        <position position="53"/>
    </location>
    <ligand>
        <name>ATP</name>
        <dbReference type="ChEBI" id="CHEBI:30616"/>
    </ligand>
</feature>
<accession>A2FIP0</accession>
<organism evidence="9 10">
    <name type="scientific">Trichomonas vaginalis (strain ATCC PRA-98 / G3)</name>
    <dbReference type="NCBI Taxonomy" id="412133"/>
    <lineage>
        <taxon>Eukaryota</taxon>
        <taxon>Metamonada</taxon>
        <taxon>Parabasalia</taxon>
        <taxon>Trichomonadida</taxon>
        <taxon>Trichomonadidae</taxon>
        <taxon>Trichomonas</taxon>
    </lineage>
</organism>
<dbReference type="AlphaFoldDB" id="A2FIP0"/>
<evidence type="ECO:0000313" key="9">
    <source>
        <dbReference type="EMBL" id="EAX95212.1"/>
    </source>
</evidence>
<dbReference type="CDD" id="cd14014">
    <property type="entry name" value="STKc_PknB_like"/>
    <property type="match status" value="1"/>
</dbReference>
<gene>
    <name evidence="9" type="ORF">TVAG_171000</name>
</gene>
<dbReference type="SMART" id="SM00220">
    <property type="entry name" value="S_TKc"/>
    <property type="match status" value="1"/>
</dbReference>
<evidence type="ECO:0000259" key="8">
    <source>
        <dbReference type="PROSITE" id="PS50011"/>
    </source>
</evidence>
<name>A2FIP0_TRIV3</name>
<dbReference type="OrthoDB" id="541276at2759"/>
<evidence type="ECO:0000256" key="5">
    <source>
        <dbReference type="ARBA" id="ARBA00022840"/>
    </source>
</evidence>
<dbReference type="PROSITE" id="PS00108">
    <property type="entry name" value="PROTEIN_KINASE_ST"/>
    <property type="match status" value="1"/>
</dbReference>
<dbReference type="FunFam" id="3.30.200.20:FF:000042">
    <property type="entry name" value="Aurora kinase A"/>
    <property type="match status" value="1"/>
</dbReference>
<reference evidence="9" key="2">
    <citation type="journal article" date="2007" name="Science">
        <title>Draft genome sequence of the sexually transmitted pathogen Trichomonas vaginalis.</title>
        <authorList>
            <person name="Carlton J.M."/>
            <person name="Hirt R.P."/>
            <person name="Silva J.C."/>
            <person name="Delcher A.L."/>
            <person name="Schatz M."/>
            <person name="Zhao Q."/>
            <person name="Wortman J.R."/>
            <person name="Bidwell S.L."/>
            <person name="Alsmark U.C.M."/>
            <person name="Besteiro S."/>
            <person name="Sicheritz-Ponten T."/>
            <person name="Noel C.J."/>
            <person name="Dacks J.B."/>
            <person name="Foster P.G."/>
            <person name="Simillion C."/>
            <person name="Van de Peer Y."/>
            <person name="Miranda-Saavedra D."/>
            <person name="Barton G.J."/>
            <person name="Westrop G.D."/>
            <person name="Mueller S."/>
            <person name="Dessi D."/>
            <person name="Fiori P.L."/>
            <person name="Ren Q."/>
            <person name="Paulsen I."/>
            <person name="Zhang H."/>
            <person name="Bastida-Corcuera F.D."/>
            <person name="Simoes-Barbosa A."/>
            <person name="Brown M.T."/>
            <person name="Hayes R.D."/>
            <person name="Mukherjee M."/>
            <person name="Okumura C.Y."/>
            <person name="Schneider R."/>
            <person name="Smith A.J."/>
            <person name="Vanacova S."/>
            <person name="Villalvazo M."/>
            <person name="Haas B.J."/>
            <person name="Pertea M."/>
            <person name="Feldblyum T.V."/>
            <person name="Utterback T.R."/>
            <person name="Shu C.L."/>
            <person name="Osoegawa K."/>
            <person name="de Jong P.J."/>
            <person name="Hrdy I."/>
            <person name="Horvathova L."/>
            <person name="Zubacova Z."/>
            <person name="Dolezal P."/>
            <person name="Malik S.B."/>
            <person name="Logsdon J.M. Jr."/>
            <person name="Henze K."/>
            <person name="Gupta A."/>
            <person name="Wang C.C."/>
            <person name="Dunne R.L."/>
            <person name="Upcroft J.A."/>
            <person name="Upcroft P."/>
            <person name="White O."/>
            <person name="Salzberg S.L."/>
            <person name="Tang P."/>
            <person name="Chiu C.-H."/>
            <person name="Lee Y.-S."/>
            <person name="Embley T.M."/>
            <person name="Coombs G.H."/>
            <person name="Mottram J.C."/>
            <person name="Tachezy J."/>
            <person name="Fraser-Liggett C.M."/>
            <person name="Johnson P.J."/>
        </authorList>
    </citation>
    <scope>NUCLEOTIDE SEQUENCE [LARGE SCALE GENOMIC DNA]</scope>
    <source>
        <strain evidence="9">G3</strain>
    </source>
</reference>
<dbReference type="SUPFAM" id="SSF56112">
    <property type="entry name" value="Protein kinase-like (PK-like)"/>
    <property type="match status" value="1"/>
</dbReference>
<keyword evidence="3 6" id="KW-0547">Nucleotide-binding</keyword>
<evidence type="ECO:0000256" key="1">
    <source>
        <dbReference type="ARBA" id="ARBA00022527"/>
    </source>
</evidence>
<feature type="domain" description="Protein kinase" evidence="8">
    <location>
        <begin position="24"/>
        <end position="287"/>
    </location>
</feature>
<dbReference type="STRING" id="5722.A2FIP0"/>
<dbReference type="InParanoid" id="A2FIP0"/>
<keyword evidence="5 6" id="KW-0067">ATP-binding</keyword>
<protein>
    <submittedName>
        <fullName evidence="9">CAMK family protein kinase</fullName>
    </submittedName>
</protein>
<keyword evidence="2" id="KW-0808">Transferase</keyword>
<dbReference type="PROSITE" id="PS50011">
    <property type="entry name" value="PROTEIN_KINASE_DOM"/>
    <property type="match status" value="1"/>
</dbReference>
<evidence type="ECO:0000256" key="2">
    <source>
        <dbReference type="ARBA" id="ARBA00022679"/>
    </source>
</evidence>
<dbReference type="InterPro" id="IPR008271">
    <property type="entry name" value="Ser/Thr_kinase_AS"/>
</dbReference>
<evidence type="ECO:0000256" key="7">
    <source>
        <dbReference type="RuleBase" id="RU000304"/>
    </source>
</evidence>
<evidence type="ECO:0000313" key="10">
    <source>
        <dbReference type="Proteomes" id="UP000001542"/>
    </source>
</evidence>
<dbReference type="GO" id="GO:0005524">
    <property type="term" value="F:ATP binding"/>
    <property type="evidence" value="ECO:0007669"/>
    <property type="project" value="UniProtKB-UniRule"/>
</dbReference>
<dbReference type="KEGG" id="tva:4752956"/>
<sequence length="342" mass="39367">MSQDFAVIQYHHKALQIPPQIGKYKIIKTLGKGGFAVVVLAYDTTTNQKVAFKVIDRQEVNETGTIKFVECELRLLARLSHNNIVKIYDIIYEPEMIMIVMEYLPNGDIQTLVNNSVSLRYDEYLNYTEDLLNALNYLHKRGIAHRDIKPDNILFSQDMMIKIIDFGLSKDNQIPENLLLGTPMYMAPELFKSLDSDPMMSDVWSLGVTLHIFMTGRYPWRYANEMEFIRAVKHNNVMINIEIGGILGRVLEHMLEVNPNERSNCQDLLNLINSTRKNGFGYSMPHVGRTLSSQPNQPKNLISLKTLALSRRMRSSNETSVNNRAKITIPYKVKTRSIIERR</sequence>
<dbReference type="VEuPathDB" id="TrichDB:TVAGG3_0654460"/>
<dbReference type="RefSeq" id="XP_001308142.1">
    <property type="nucleotide sequence ID" value="XM_001308141.1"/>
</dbReference>
<dbReference type="OMA" id="YANEMEF"/>
<keyword evidence="10" id="KW-1185">Reference proteome</keyword>
<dbReference type="VEuPathDB" id="TrichDB:TVAG_171000"/>
<dbReference type="EMBL" id="DS113817">
    <property type="protein sequence ID" value="EAX95212.1"/>
    <property type="molecule type" value="Genomic_DNA"/>
</dbReference>
<dbReference type="Pfam" id="PF00069">
    <property type="entry name" value="Pkinase"/>
    <property type="match status" value="1"/>
</dbReference>
<proteinExistence type="inferred from homology"/>
<keyword evidence="1 7" id="KW-0723">Serine/threonine-protein kinase</keyword>